<dbReference type="GO" id="GO:0032259">
    <property type="term" value="P:methylation"/>
    <property type="evidence" value="ECO:0007669"/>
    <property type="project" value="UniProtKB-KW"/>
</dbReference>
<dbReference type="PANTHER" id="PTHR43648">
    <property type="entry name" value="ELECTRON TRANSFER FLAVOPROTEIN BETA SUBUNIT LYSINE METHYLTRANSFERASE"/>
    <property type="match status" value="1"/>
</dbReference>
<keyword evidence="7" id="KW-0689">Ribosomal protein</keyword>
<feature type="binding site" evidence="6">
    <location>
        <position position="141"/>
    </location>
    <ligand>
        <name>S-adenosyl-L-methionine</name>
        <dbReference type="ChEBI" id="CHEBI:59789"/>
    </ligand>
</feature>
<comment type="subcellular location">
    <subcellularLocation>
        <location evidence="6">Cytoplasm</location>
    </subcellularLocation>
</comment>
<dbReference type="PANTHER" id="PTHR43648:SF1">
    <property type="entry name" value="ELECTRON TRANSFER FLAVOPROTEIN BETA SUBUNIT LYSINE METHYLTRANSFERASE"/>
    <property type="match status" value="1"/>
</dbReference>
<dbReference type="Proteomes" id="UP000316199">
    <property type="component" value="Unassembled WGS sequence"/>
</dbReference>
<keyword evidence="2 6" id="KW-0963">Cytoplasm</keyword>
<dbReference type="InterPro" id="IPR050078">
    <property type="entry name" value="Ribosomal_L11_MeTrfase_PrmA"/>
</dbReference>
<comment type="similarity">
    <text evidence="1 6">Belongs to the methyltransferase superfamily. PrmA family.</text>
</comment>
<organism evidence="7 8">
    <name type="scientific">OM182 bacterium</name>
    <dbReference type="NCBI Taxonomy" id="2510334"/>
    <lineage>
        <taxon>Bacteria</taxon>
        <taxon>Pseudomonadati</taxon>
        <taxon>Pseudomonadota</taxon>
        <taxon>Gammaproteobacteria</taxon>
        <taxon>OMG group</taxon>
        <taxon>OM182 clade</taxon>
    </lineage>
</organism>
<dbReference type="GO" id="GO:0005829">
    <property type="term" value="C:cytosol"/>
    <property type="evidence" value="ECO:0007669"/>
    <property type="project" value="TreeGrafter"/>
</dbReference>
<name>A0A520S3Q0_9GAMM</name>
<evidence type="ECO:0000256" key="2">
    <source>
        <dbReference type="ARBA" id="ARBA00022490"/>
    </source>
</evidence>
<evidence type="ECO:0000256" key="3">
    <source>
        <dbReference type="ARBA" id="ARBA00022603"/>
    </source>
</evidence>
<dbReference type="GO" id="GO:0005840">
    <property type="term" value="C:ribosome"/>
    <property type="evidence" value="ECO:0007669"/>
    <property type="project" value="UniProtKB-KW"/>
</dbReference>
<dbReference type="NCBIfam" id="TIGR00406">
    <property type="entry name" value="prmA"/>
    <property type="match status" value="1"/>
</dbReference>
<feature type="binding site" evidence="6">
    <location>
        <position position="223"/>
    </location>
    <ligand>
        <name>S-adenosyl-L-methionine</name>
        <dbReference type="ChEBI" id="CHEBI:59789"/>
    </ligand>
</feature>
<comment type="function">
    <text evidence="6">Methylates ribosomal protein L11.</text>
</comment>
<dbReference type="InterPro" id="IPR029063">
    <property type="entry name" value="SAM-dependent_MTases_sf"/>
</dbReference>
<keyword evidence="3 6" id="KW-0489">Methyltransferase</keyword>
<keyword evidence="4 6" id="KW-0808">Transferase</keyword>
<keyword evidence="5 6" id="KW-0949">S-adenosyl-L-methionine</keyword>
<dbReference type="CDD" id="cd02440">
    <property type="entry name" value="AdoMet_MTases"/>
    <property type="match status" value="1"/>
</dbReference>
<dbReference type="Gene3D" id="3.40.50.150">
    <property type="entry name" value="Vaccinia Virus protein VP39"/>
    <property type="match status" value="1"/>
</dbReference>
<evidence type="ECO:0000256" key="4">
    <source>
        <dbReference type="ARBA" id="ARBA00022679"/>
    </source>
</evidence>
<evidence type="ECO:0000256" key="6">
    <source>
        <dbReference type="HAMAP-Rule" id="MF_00735"/>
    </source>
</evidence>
<feature type="binding site" evidence="6">
    <location>
        <position position="184"/>
    </location>
    <ligand>
        <name>S-adenosyl-L-methionine</name>
        <dbReference type="ChEBI" id="CHEBI:59789"/>
    </ligand>
</feature>
<dbReference type="AlphaFoldDB" id="A0A520S3Q0"/>
<dbReference type="PIRSF" id="PIRSF000401">
    <property type="entry name" value="RPL11_MTase"/>
    <property type="match status" value="1"/>
</dbReference>
<evidence type="ECO:0000313" key="7">
    <source>
        <dbReference type="EMBL" id="RZO77069.1"/>
    </source>
</evidence>
<keyword evidence="7" id="KW-0687">Ribonucleoprotein</keyword>
<comment type="catalytic activity">
    <reaction evidence="6">
        <text>L-lysyl-[protein] + 3 S-adenosyl-L-methionine = N(6),N(6),N(6)-trimethyl-L-lysyl-[protein] + 3 S-adenosyl-L-homocysteine + 3 H(+)</text>
        <dbReference type="Rhea" id="RHEA:54192"/>
        <dbReference type="Rhea" id="RHEA-COMP:9752"/>
        <dbReference type="Rhea" id="RHEA-COMP:13826"/>
        <dbReference type="ChEBI" id="CHEBI:15378"/>
        <dbReference type="ChEBI" id="CHEBI:29969"/>
        <dbReference type="ChEBI" id="CHEBI:57856"/>
        <dbReference type="ChEBI" id="CHEBI:59789"/>
        <dbReference type="ChEBI" id="CHEBI:61961"/>
    </reaction>
</comment>
<accession>A0A520S3Q0</accession>
<evidence type="ECO:0000313" key="8">
    <source>
        <dbReference type="Proteomes" id="UP000316199"/>
    </source>
</evidence>
<reference evidence="7 8" key="1">
    <citation type="submission" date="2019-02" db="EMBL/GenBank/DDBJ databases">
        <title>Prokaryotic population dynamics and viral predation in marine succession experiment using metagenomics: the confinement effect.</title>
        <authorList>
            <person name="Haro-Moreno J.M."/>
            <person name="Rodriguez-Valera F."/>
            <person name="Lopez-Perez M."/>
        </authorList>
    </citation>
    <scope>NUCLEOTIDE SEQUENCE [LARGE SCALE GENOMIC DNA]</scope>
    <source>
        <strain evidence="7">MED-G157</strain>
    </source>
</reference>
<dbReference type="EC" id="2.1.1.-" evidence="6"/>
<dbReference type="EMBL" id="SHAG01000005">
    <property type="protein sequence ID" value="RZO77069.1"/>
    <property type="molecule type" value="Genomic_DNA"/>
</dbReference>
<dbReference type="SUPFAM" id="SSF53335">
    <property type="entry name" value="S-adenosyl-L-methionine-dependent methyltransferases"/>
    <property type="match status" value="1"/>
</dbReference>
<dbReference type="HAMAP" id="MF_00735">
    <property type="entry name" value="Methyltr_PrmA"/>
    <property type="match status" value="1"/>
</dbReference>
<comment type="caution">
    <text evidence="7">The sequence shown here is derived from an EMBL/GenBank/DDBJ whole genome shotgun (WGS) entry which is preliminary data.</text>
</comment>
<proteinExistence type="inferred from homology"/>
<dbReference type="InterPro" id="IPR004498">
    <property type="entry name" value="Ribosomal_PrmA_MeTrfase"/>
</dbReference>
<protein>
    <recommendedName>
        <fullName evidence="6">Ribosomal protein L11 methyltransferase</fullName>
        <shortName evidence="6">L11 Mtase</shortName>
        <ecNumber evidence="6">2.1.1.-</ecNumber>
    </recommendedName>
</protein>
<evidence type="ECO:0000256" key="5">
    <source>
        <dbReference type="ARBA" id="ARBA00022691"/>
    </source>
</evidence>
<sequence>MSWFNVTVETKKQRSIELEDLFWFLGALSVTIADGSDDPLYEPGYGETPIWPTVRMSALFSDELDIVRINEKILTNGFSLVGYENLLDRVWEREWLKYFEPTQFGRRLWICPNGMNVSDDDAVIVNLDPGLAFGTGSHSTTRLCLEWLSEANLRESSLLDFGCGSGVLAIAAYLLGARNVVAIDNDPQAIAATEENAKKNKASDISALLGHKPLGRFDIVIANILSEPLIALSEPLKRSVLPRGSLVLSGIMESQRKSVLQAYKSFEVCNSCTNDGWELVHLKNPTRE</sequence>
<feature type="binding site" evidence="6">
    <location>
        <position position="162"/>
    </location>
    <ligand>
        <name>S-adenosyl-L-methionine</name>
        <dbReference type="ChEBI" id="CHEBI:59789"/>
    </ligand>
</feature>
<gene>
    <name evidence="6 7" type="primary">prmA</name>
    <name evidence="7" type="ORF">EVA68_02330</name>
</gene>
<evidence type="ECO:0000256" key="1">
    <source>
        <dbReference type="ARBA" id="ARBA00009741"/>
    </source>
</evidence>
<dbReference type="Pfam" id="PF06325">
    <property type="entry name" value="PrmA"/>
    <property type="match status" value="1"/>
</dbReference>
<dbReference type="GO" id="GO:0016279">
    <property type="term" value="F:protein-lysine N-methyltransferase activity"/>
    <property type="evidence" value="ECO:0007669"/>
    <property type="project" value="TreeGrafter"/>
</dbReference>